<sequence length="278" mass="32410">MKLEVKNKKMVVEIRCKLYSKHMQKIKGDHRIKGAIVKEEEGIYINGSATERKWAPNSPKGSTLKQAILRKGHQRKKAGDQEKVTLTYESMLFQENRTSTLASYHQKLRIQWKDFRWLCKSMYPAFKLQPLWSKIFAYRRAEFPDLCNLAEVVLCIGPSNATVEAGFSHLTAMLSDRRLLLSHSTMRDLLLLNVNHLSLSKAEREQITTKAVESFLTRRKRKHQLEDQQDSKKQRLSEEDENCDEGEREEEMDVEDDEEGEDQEDFSDVVDEDTQLDD</sequence>
<dbReference type="GO" id="GO:0046983">
    <property type="term" value="F:protein dimerization activity"/>
    <property type="evidence" value="ECO:0007669"/>
    <property type="project" value="InterPro"/>
</dbReference>
<feature type="compositionally biased region" description="Basic and acidic residues" evidence="1">
    <location>
        <begin position="224"/>
        <end position="237"/>
    </location>
</feature>
<reference evidence="3 5" key="2">
    <citation type="journal article" date="2013" name="Nature">
        <title>Insights into bilaterian evolution from three spiralian genomes.</title>
        <authorList>
            <person name="Simakov O."/>
            <person name="Marletaz F."/>
            <person name="Cho S.J."/>
            <person name="Edsinger-Gonzales E."/>
            <person name="Havlak P."/>
            <person name="Hellsten U."/>
            <person name="Kuo D.H."/>
            <person name="Larsson T."/>
            <person name="Lv J."/>
            <person name="Arendt D."/>
            <person name="Savage R."/>
            <person name="Osoegawa K."/>
            <person name="de Jong P."/>
            <person name="Grimwood J."/>
            <person name="Chapman J.A."/>
            <person name="Shapiro H."/>
            <person name="Aerts A."/>
            <person name="Otillar R.P."/>
            <person name="Terry A.Y."/>
            <person name="Boore J.L."/>
            <person name="Grigoriev I.V."/>
            <person name="Lindberg D.R."/>
            <person name="Seaver E.C."/>
            <person name="Weisblat D.A."/>
            <person name="Putnam N.H."/>
            <person name="Rokhsar D.S."/>
        </authorList>
    </citation>
    <scope>NUCLEOTIDE SEQUENCE</scope>
    <source>
        <strain evidence="3 5">I ESC-2004</strain>
    </source>
</reference>
<evidence type="ECO:0000256" key="1">
    <source>
        <dbReference type="SAM" id="MobiDB-lite"/>
    </source>
</evidence>
<reference evidence="4" key="3">
    <citation type="submission" date="2015-06" db="UniProtKB">
        <authorList>
            <consortium name="EnsemblMetazoa"/>
        </authorList>
    </citation>
    <scope>IDENTIFICATION</scope>
</reference>
<dbReference type="EMBL" id="KB299759">
    <property type="protein sequence ID" value="ELU07598.1"/>
    <property type="molecule type" value="Genomic_DNA"/>
</dbReference>
<dbReference type="OrthoDB" id="10060990at2759"/>
<feature type="domain" description="HAT C-terminal dimerisation" evidence="2">
    <location>
        <begin position="138"/>
        <end position="193"/>
    </location>
</feature>
<feature type="compositionally biased region" description="Acidic residues" evidence="1">
    <location>
        <begin position="238"/>
        <end position="278"/>
    </location>
</feature>
<dbReference type="EnsemblMetazoa" id="CapteT201533">
    <property type="protein sequence ID" value="CapteP201533"/>
    <property type="gene ID" value="CapteG201533"/>
</dbReference>
<gene>
    <name evidence="3" type="ORF">CAPTEDRAFT_201533</name>
</gene>
<proteinExistence type="predicted"/>
<organism evidence="3">
    <name type="scientific">Capitella teleta</name>
    <name type="common">Polychaete worm</name>
    <dbReference type="NCBI Taxonomy" id="283909"/>
    <lineage>
        <taxon>Eukaryota</taxon>
        <taxon>Metazoa</taxon>
        <taxon>Spiralia</taxon>
        <taxon>Lophotrochozoa</taxon>
        <taxon>Annelida</taxon>
        <taxon>Polychaeta</taxon>
        <taxon>Sedentaria</taxon>
        <taxon>Scolecida</taxon>
        <taxon>Capitellidae</taxon>
        <taxon>Capitella</taxon>
    </lineage>
</organism>
<evidence type="ECO:0000259" key="2">
    <source>
        <dbReference type="Pfam" id="PF05699"/>
    </source>
</evidence>
<keyword evidence="5" id="KW-1185">Reference proteome</keyword>
<dbReference type="EMBL" id="AMQN01007019">
    <property type="status" value="NOT_ANNOTATED_CDS"/>
    <property type="molecule type" value="Genomic_DNA"/>
</dbReference>
<evidence type="ECO:0000313" key="4">
    <source>
        <dbReference type="EnsemblMetazoa" id="CapteP201533"/>
    </source>
</evidence>
<protein>
    <recommendedName>
        <fullName evidence="2">HAT C-terminal dimerisation domain-containing protein</fullName>
    </recommendedName>
</protein>
<name>R7UNE7_CAPTE</name>
<accession>R7UNE7</accession>
<dbReference type="AlphaFoldDB" id="R7UNE7"/>
<evidence type="ECO:0000313" key="5">
    <source>
        <dbReference type="Proteomes" id="UP000014760"/>
    </source>
</evidence>
<reference evidence="5" key="1">
    <citation type="submission" date="2012-12" db="EMBL/GenBank/DDBJ databases">
        <authorList>
            <person name="Hellsten U."/>
            <person name="Grimwood J."/>
            <person name="Chapman J.A."/>
            <person name="Shapiro H."/>
            <person name="Aerts A."/>
            <person name="Otillar R.P."/>
            <person name="Terry A.Y."/>
            <person name="Boore J.L."/>
            <person name="Simakov O."/>
            <person name="Marletaz F."/>
            <person name="Cho S.-J."/>
            <person name="Edsinger-Gonzales E."/>
            <person name="Havlak P."/>
            <person name="Kuo D.-H."/>
            <person name="Larsson T."/>
            <person name="Lv J."/>
            <person name="Arendt D."/>
            <person name="Savage R."/>
            <person name="Osoegawa K."/>
            <person name="de Jong P."/>
            <person name="Lindberg D.R."/>
            <person name="Seaver E.C."/>
            <person name="Weisblat D.A."/>
            <person name="Putnam N.H."/>
            <person name="Grigoriev I.V."/>
            <person name="Rokhsar D.S."/>
        </authorList>
    </citation>
    <scope>NUCLEOTIDE SEQUENCE</scope>
    <source>
        <strain evidence="5">I ESC-2004</strain>
    </source>
</reference>
<dbReference type="Proteomes" id="UP000014760">
    <property type="component" value="Unassembled WGS sequence"/>
</dbReference>
<dbReference type="InterPro" id="IPR012337">
    <property type="entry name" value="RNaseH-like_sf"/>
</dbReference>
<feature type="region of interest" description="Disordered" evidence="1">
    <location>
        <begin position="222"/>
        <end position="278"/>
    </location>
</feature>
<dbReference type="HOGENOM" id="CLU_1001999_0_0_1"/>
<dbReference type="SUPFAM" id="SSF53098">
    <property type="entry name" value="Ribonuclease H-like"/>
    <property type="match status" value="1"/>
</dbReference>
<dbReference type="InterPro" id="IPR008906">
    <property type="entry name" value="HATC_C_dom"/>
</dbReference>
<evidence type="ECO:0000313" key="3">
    <source>
        <dbReference type="EMBL" id="ELU07598.1"/>
    </source>
</evidence>
<dbReference type="Pfam" id="PF05699">
    <property type="entry name" value="Dimer_Tnp_hAT"/>
    <property type="match status" value="1"/>
</dbReference>